<feature type="transmembrane region" description="Helical" evidence="1">
    <location>
        <begin position="396"/>
        <end position="414"/>
    </location>
</feature>
<feature type="transmembrane region" description="Helical" evidence="1">
    <location>
        <begin position="15"/>
        <end position="36"/>
    </location>
</feature>
<dbReference type="PANTHER" id="PTHR34219:SF3">
    <property type="entry name" value="BLL7967 PROTEIN"/>
    <property type="match status" value="1"/>
</dbReference>
<keyword evidence="3" id="KW-1185">Reference proteome</keyword>
<evidence type="ECO:0000256" key="1">
    <source>
        <dbReference type="SAM" id="Phobius"/>
    </source>
</evidence>
<feature type="transmembrane region" description="Helical" evidence="1">
    <location>
        <begin position="449"/>
        <end position="468"/>
    </location>
</feature>
<feature type="transmembrane region" description="Helical" evidence="1">
    <location>
        <begin position="205"/>
        <end position="229"/>
    </location>
</feature>
<feature type="transmembrane region" description="Helical" evidence="1">
    <location>
        <begin position="353"/>
        <end position="376"/>
    </location>
</feature>
<dbReference type="EMBL" id="JAEHFV010000002">
    <property type="protein sequence ID" value="MBK0369397.1"/>
    <property type="molecule type" value="Genomic_DNA"/>
</dbReference>
<proteinExistence type="predicted"/>
<reference evidence="2" key="1">
    <citation type="submission" date="2020-12" db="EMBL/GenBank/DDBJ databases">
        <title>Bacterial novel species Flavobacterium sp. SE-1-e isolated from soil.</title>
        <authorList>
            <person name="Jung H.-Y."/>
        </authorList>
    </citation>
    <scope>NUCLEOTIDE SEQUENCE</scope>
    <source>
        <strain evidence="2">SE-1-e</strain>
    </source>
</reference>
<dbReference type="RefSeq" id="WP_200105322.1">
    <property type="nucleotide sequence ID" value="NZ_JAEHFV010000002.1"/>
</dbReference>
<keyword evidence="1" id="KW-0812">Transmembrane</keyword>
<protein>
    <submittedName>
        <fullName evidence="2">PepSY domain-containing protein</fullName>
    </submittedName>
</protein>
<feature type="transmembrane region" description="Helical" evidence="1">
    <location>
        <begin position="426"/>
        <end position="443"/>
    </location>
</feature>
<accession>A0A934PKR0</accession>
<feature type="transmembrane region" description="Helical" evidence="1">
    <location>
        <begin position="489"/>
        <end position="509"/>
    </location>
</feature>
<gene>
    <name evidence="2" type="ORF">I5M07_06045</name>
</gene>
<dbReference type="Pfam" id="PF03929">
    <property type="entry name" value="PepSY_TM"/>
    <property type="match status" value="1"/>
</dbReference>
<dbReference type="InterPro" id="IPR005625">
    <property type="entry name" value="PepSY-ass_TM"/>
</dbReference>
<name>A0A934PKR0_9FLAO</name>
<feature type="transmembrane region" description="Helical" evidence="1">
    <location>
        <begin position="145"/>
        <end position="169"/>
    </location>
</feature>
<dbReference type="AlphaFoldDB" id="A0A934PKR0"/>
<evidence type="ECO:0000313" key="2">
    <source>
        <dbReference type="EMBL" id="MBK0369397.1"/>
    </source>
</evidence>
<evidence type="ECO:0000313" key="3">
    <source>
        <dbReference type="Proteomes" id="UP000609172"/>
    </source>
</evidence>
<dbReference type="Proteomes" id="UP000609172">
    <property type="component" value="Unassembled WGS sequence"/>
</dbReference>
<comment type="caution">
    <text evidence="2">The sequence shown here is derived from an EMBL/GenBank/DDBJ whole genome shotgun (WGS) entry which is preliminary data.</text>
</comment>
<organism evidence="2 3">
    <name type="scientific">Flavobacterium agrisoli</name>
    <dbReference type="NCBI Taxonomy" id="2793066"/>
    <lineage>
        <taxon>Bacteria</taxon>
        <taxon>Pseudomonadati</taxon>
        <taxon>Bacteroidota</taxon>
        <taxon>Flavobacteriia</taxon>
        <taxon>Flavobacteriales</taxon>
        <taxon>Flavobacteriaceae</taxon>
        <taxon>Flavobacterium</taxon>
    </lineage>
</organism>
<keyword evidence="1" id="KW-1133">Transmembrane helix</keyword>
<dbReference type="PANTHER" id="PTHR34219">
    <property type="entry name" value="IRON-REGULATED INNER MEMBRANE PROTEIN-RELATED"/>
    <property type="match status" value="1"/>
</dbReference>
<keyword evidence="1" id="KW-0472">Membrane</keyword>
<sequence length="518" mass="59722">MNIRNYNIFFHTHTVSGIVISVVLFVIFFAGSFSFFRDEIASWERGESAVATNDIQLDYNKALHVLDTAYDLRGRDLHIYQPHAENKVAISLEPTKDSLATKKARSSQFLYLDNKTFKTTTYVESYSLGEFLYRLHFLAQIPYPVGYYTSGFVALFFLFAIITGVLLHWDKIVTNFFVFRPKEKLKTLWTDAHTALGMLGLPFQFVYAVTGAFFMIKLLIVAPAVLYLYQGDEEKMYKKLEYTGAHHEFQNVWNNQTVNLNDLVNRTKQKWSDFEVTQVEVQNYGDANMHVVVEGALLYDKKFTAVGKVVYKVATNAIVAEKNPMNQNTYLDAVKNVLYRIHFGDYGGYGLKIISFVLGIISCFVIISGVMIWLVARDKKNVPEKKKRFNERVVRIYLAICLSMYPITALSFIVAKCCHPLGQDNLYRFYFIGWLILTIFFIWKKDNAFTNYFCLLSGSIIGICIPLVNGITTGKWFWISFANQQFQLFFIDVFWLVLVLITFVVSLKIKDHGNHTKK</sequence>